<dbReference type="GO" id="GO:0003677">
    <property type="term" value="F:DNA binding"/>
    <property type="evidence" value="ECO:0007669"/>
    <property type="project" value="InterPro"/>
</dbReference>
<feature type="domain" description="GIY-YIG" evidence="2">
    <location>
        <begin position="6"/>
        <end position="95"/>
    </location>
</feature>
<dbReference type="Proteomes" id="UP000325273">
    <property type="component" value="Unassembled WGS sequence"/>
</dbReference>
<dbReference type="InterPro" id="IPR035901">
    <property type="entry name" value="GIY-YIG_endonuc_sf"/>
</dbReference>
<dbReference type="SMART" id="SM00465">
    <property type="entry name" value="GIYc"/>
    <property type="match status" value="1"/>
</dbReference>
<dbReference type="SUPFAM" id="SSF64496">
    <property type="entry name" value="DNA-binding domain of intron-encoded endonucleases"/>
    <property type="match status" value="1"/>
</dbReference>
<dbReference type="SUPFAM" id="SSF82771">
    <property type="entry name" value="GIY-YIG endonuclease"/>
    <property type="match status" value="1"/>
</dbReference>
<dbReference type="InterPro" id="IPR006350">
    <property type="entry name" value="Intron_endoG1"/>
</dbReference>
<accession>A0A5B0HCQ9</accession>
<reference evidence="3 4" key="1">
    <citation type="submission" date="2019-08" db="EMBL/GenBank/DDBJ databases">
        <title>Paraburkholderia sp. DCY113.</title>
        <authorList>
            <person name="Kang J."/>
        </authorList>
    </citation>
    <scope>NUCLEOTIDE SEQUENCE [LARGE SCALE GENOMIC DNA]</scope>
    <source>
        <strain evidence="3 4">DCY113</strain>
    </source>
</reference>
<gene>
    <name evidence="3" type="ORF">FVF58_09705</name>
</gene>
<dbReference type="SMART" id="SM00496">
    <property type="entry name" value="IENR2"/>
    <property type="match status" value="4"/>
</dbReference>
<proteinExistence type="predicted"/>
<dbReference type="GO" id="GO:0004519">
    <property type="term" value="F:endonuclease activity"/>
    <property type="evidence" value="ECO:0007669"/>
    <property type="project" value="InterPro"/>
</dbReference>
<dbReference type="InterPro" id="IPR003611">
    <property type="entry name" value="NUMOD3"/>
</dbReference>
<name>A0A5B0HCQ9_9BURK</name>
<evidence type="ECO:0000256" key="1">
    <source>
        <dbReference type="ARBA" id="ARBA00010045"/>
    </source>
</evidence>
<dbReference type="NCBIfam" id="TIGR01453">
    <property type="entry name" value="grpIintron_endo"/>
    <property type="match status" value="1"/>
</dbReference>
<evidence type="ECO:0000259" key="2">
    <source>
        <dbReference type="PROSITE" id="PS50164"/>
    </source>
</evidence>
<comment type="similarity">
    <text evidence="1">To endonucleases of group I introns of fungi and phage.</text>
</comment>
<organism evidence="3 4">
    <name type="scientific">Paraburkholderia panacisoli</name>
    <dbReference type="NCBI Taxonomy" id="2603818"/>
    <lineage>
        <taxon>Bacteria</taxon>
        <taxon>Pseudomonadati</taxon>
        <taxon>Pseudomonadota</taxon>
        <taxon>Betaproteobacteria</taxon>
        <taxon>Burkholderiales</taxon>
        <taxon>Burkholderiaceae</taxon>
        <taxon>Paraburkholderia</taxon>
    </lineage>
</organism>
<protein>
    <recommendedName>
        <fullName evidence="2">GIY-YIG domain-containing protein</fullName>
    </recommendedName>
</protein>
<dbReference type="PROSITE" id="PS50164">
    <property type="entry name" value="GIY_YIG"/>
    <property type="match status" value="1"/>
</dbReference>
<evidence type="ECO:0000313" key="3">
    <source>
        <dbReference type="EMBL" id="KAA1013055.1"/>
    </source>
</evidence>
<dbReference type="AlphaFoldDB" id="A0A5B0HCQ9"/>
<evidence type="ECO:0000313" key="4">
    <source>
        <dbReference type="Proteomes" id="UP000325273"/>
    </source>
</evidence>
<dbReference type="Gene3D" id="3.40.1440.10">
    <property type="entry name" value="GIY-YIG endonuclease"/>
    <property type="match status" value="1"/>
</dbReference>
<dbReference type="InterPro" id="IPR000305">
    <property type="entry name" value="GIY-YIG_endonuc"/>
</dbReference>
<keyword evidence="4" id="KW-1185">Reference proteome</keyword>
<dbReference type="Pfam" id="PF07460">
    <property type="entry name" value="NUMOD3"/>
    <property type="match status" value="2"/>
</dbReference>
<sequence length="291" mass="33010">MVSIEVFGIVYKATNLINGKIYIGQTAQTLSKRRKAHENLAGKSTAYFHRALAKYGFENFHWEMVEACQSKDHRFEREIFWIEHFACMAPLGYNSAEGGKGGAYLETHKQRISLAMSGRKLSAETRQKLSAAHKGKKLSLDHIAALRSKIGEKNHFFGRAHSEETRKRIGEKSKGRNWATGMNAGSWADADRALILECYFRKMSNKDMIASHLERTGRKIGIKALMRVFRELGLHISETRGRRGLIERHAFIESNSIEVFYERLRSFTLVDDSESVPCSLLTSSSTSLHPL</sequence>
<dbReference type="EMBL" id="VTUZ01000005">
    <property type="protein sequence ID" value="KAA1013055.1"/>
    <property type="molecule type" value="Genomic_DNA"/>
</dbReference>
<dbReference type="CDD" id="cd10443">
    <property type="entry name" value="GIY-YIG_HE_Tlr8p_PBC-V_like"/>
    <property type="match status" value="1"/>
</dbReference>
<comment type="caution">
    <text evidence="3">The sequence shown here is derived from an EMBL/GenBank/DDBJ whole genome shotgun (WGS) entry which is preliminary data.</text>
</comment>
<dbReference type="Pfam" id="PF01541">
    <property type="entry name" value="GIY-YIG"/>
    <property type="match status" value="1"/>
</dbReference>